<dbReference type="AlphaFoldDB" id="A0A5N7B392"/>
<evidence type="ECO:0000256" key="1">
    <source>
        <dbReference type="SAM" id="Phobius"/>
    </source>
</evidence>
<sequence length="70" mass="8227">MHDCAPSTFLLIFVGSLVNDLVRKDIQPWKIVRCYTCFEAFHFLFFSFLLFSMLQDEEFSMSLSCNIVSF</sequence>
<reference evidence="2 3" key="1">
    <citation type="submission" date="2019-04" db="EMBL/GenBank/DDBJ databases">
        <title>Friends and foes A comparative genomics studyof 23 Aspergillus species from section Flavi.</title>
        <authorList>
            <consortium name="DOE Joint Genome Institute"/>
            <person name="Kjaerbolling I."/>
            <person name="Vesth T."/>
            <person name="Frisvad J.C."/>
            <person name="Nybo J.L."/>
            <person name="Theobald S."/>
            <person name="Kildgaard S."/>
            <person name="Isbrandt T."/>
            <person name="Kuo A."/>
            <person name="Sato A."/>
            <person name="Lyhne E.K."/>
            <person name="Kogle M.E."/>
            <person name="Wiebenga A."/>
            <person name="Kun R.S."/>
            <person name="Lubbers R.J."/>
            <person name="Makela M.R."/>
            <person name="Barry K."/>
            <person name="Chovatia M."/>
            <person name="Clum A."/>
            <person name="Daum C."/>
            <person name="Haridas S."/>
            <person name="He G."/>
            <person name="LaButti K."/>
            <person name="Lipzen A."/>
            <person name="Mondo S."/>
            <person name="Riley R."/>
            <person name="Salamov A."/>
            <person name="Simmons B.A."/>
            <person name="Magnuson J.K."/>
            <person name="Henrissat B."/>
            <person name="Mortensen U.H."/>
            <person name="Larsen T.O."/>
            <person name="Devries R.P."/>
            <person name="Grigoriev I.V."/>
            <person name="Machida M."/>
            <person name="Baker S.E."/>
            <person name="Andersen M.R."/>
        </authorList>
    </citation>
    <scope>NUCLEOTIDE SEQUENCE [LARGE SCALE GENOMIC DNA]</scope>
    <source>
        <strain evidence="2 3">IBT 29228</strain>
    </source>
</reference>
<proteinExistence type="predicted"/>
<keyword evidence="1" id="KW-0472">Membrane</keyword>
<dbReference type="EMBL" id="ML736239">
    <property type="protein sequence ID" value="KAE8376503.1"/>
    <property type="molecule type" value="Genomic_DNA"/>
</dbReference>
<evidence type="ECO:0000313" key="3">
    <source>
        <dbReference type="Proteomes" id="UP000326198"/>
    </source>
</evidence>
<feature type="transmembrane region" description="Helical" evidence="1">
    <location>
        <begin position="34"/>
        <end position="54"/>
    </location>
</feature>
<keyword evidence="1" id="KW-0812">Transmembrane</keyword>
<organism evidence="2 3">
    <name type="scientific">Aspergillus bertholletiae</name>
    <dbReference type="NCBI Taxonomy" id="1226010"/>
    <lineage>
        <taxon>Eukaryota</taxon>
        <taxon>Fungi</taxon>
        <taxon>Dikarya</taxon>
        <taxon>Ascomycota</taxon>
        <taxon>Pezizomycotina</taxon>
        <taxon>Eurotiomycetes</taxon>
        <taxon>Eurotiomycetidae</taxon>
        <taxon>Eurotiales</taxon>
        <taxon>Aspergillaceae</taxon>
        <taxon>Aspergillus</taxon>
        <taxon>Aspergillus subgen. Circumdati</taxon>
    </lineage>
</organism>
<keyword evidence="1" id="KW-1133">Transmembrane helix</keyword>
<name>A0A5N7B392_9EURO</name>
<dbReference type="Proteomes" id="UP000326198">
    <property type="component" value="Unassembled WGS sequence"/>
</dbReference>
<protein>
    <submittedName>
        <fullName evidence="2">Uncharacterized protein</fullName>
    </submittedName>
</protein>
<accession>A0A5N7B392</accession>
<keyword evidence="3" id="KW-1185">Reference proteome</keyword>
<gene>
    <name evidence="2" type="ORF">BDV26DRAFT_265446</name>
</gene>
<evidence type="ECO:0000313" key="2">
    <source>
        <dbReference type="EMBL" id="KAE8376503.1"/>
    </source>
</evidence>
<feature type="transmembrane region" description="Helical" evidence="1">
    <location>
        <begin position="6"/>
        <end position="22"/>
    </location>
</feature>